<gene>
    <name evidence="1" type="ORF">ACFP1G_11885</name>
</gene>
<evidence type="ECO:0000313" key="1">
    <source>
        <dbReference type="EMBL" id="MFC6208163.1"/>
    </source>
</evidence>
<proteinExistence type="predicted"/>
<comment type="caution">
    <text evidence="1">The sequence shown here is derived from an EMBL/GenBank/DDBJ whole genome shotgun (WGS) entry which is preliminary data.</text>
</comment>
<dbReference type="Proteomes" id="UP001596254">
    <property type="component" value="Unassembled WGS sequence"/>
</dbReference>
<name>A0ABW1SVP1_9LACO</name>
<accession>A0ABW1SVP1</accession>
<reference evidence="2" key="1">
    <citation type="journal article" date="2019" name="Int. J. Syst. Evol. Microbiol.">
        <title>The Global Catalogue of Microorganisms (GCM) 10K type strain sequencing project: providing services to taxonomists for standard genome sequencing and annotation.</title>
        <authorList>
            <consortium name="The Broad Institute Genomics Platform"/>
            <consortium name="The Broad Institute Genome Sequencing Center for Infectious Disease"/>
            <person name="Wu L."/>
            <person name="Ma J."/>
        </authorList>
    </citation>
    <scope>NUCLEOTIDE SEQUENCE [LARGE SCALE GENOMIC DNA]</scope>
    <source>
        <strain evidence="2">CCM 8905</strain>
    </source>
</reference>
<dbReference type="EMBL" id="JBHSSK010000033">
    <property type="protein sequence ID" value="MFC6208163.1"/>
    <property type="molecule type" value="Genomic_DNA"/>
</dbReference>
<sequence length="124" mass="14483">MIQIENDAKVINERIDASFKRLINTRYQINVVFNHYSNTFNFLMYVAHPKKRSRSIPLHTVETDDLVYLESLIKQIRAHTQLTITYTDFVGEKWPSDLRPIQKTSAAGDDTQYLKVHESTRLNG</sequence>
<keyword evidence="2" id="KW-1185">Reference proteome</keyword>
<evidence type="ECO:0000313" key="2">
    <source>
        <dbReference type="Proteomes" id="UP001596254"/>
    </source>
</evidence>
<organism evidence="1 2">
    <name type="scientific">Levilactobacillus tongjiangensis</name>
    <dbReference type="NCBI Taxonomy" id="2486023"/>
    <lineage>
        <taxon>Bacteria</taxon>
        <taxon>Bacillati</taxon>
        <taxon>Bacillota</taxon>
        <taxon>Bacilli</taxon>
        <taxon>Lactobacillales</taxon>
        <taxon>Lactobacillaceae</taxon>
        <taxon>Levilactobacillus</taxon>
    </lineage>
</organism>
<protein>
    <submittedName>
        <fullName evidence="1">Acetyl-CoA carboxylase</fullName>
    </submittedName>
</protein>
<dbReference type="RefSeq" id="WP_125694905.1">
    <property type="nucleotide sequence ID" value="NZ_JBHSSK010000033.1"/>
</dbReference>